<evidence type="ECO:0000313" key="2">
    <source>
        <dbReference type="EMBL" id="TFK88451.1"/>
    </source>
</evidence>
<protein>
    <recommendedName>
        <fullName evidence="4">SAP domain-containing protein</fullName>
    </recommendedName>
</protein>
<accession>A0A5C3PGL6</accession>
<feature type="compositionally biased region" description="Low complexity" evidence="1">
    <location>
        <begin position="267"/>
        <end position="287"/>
    </location>
</feature>
<feature type="region of interest" description="Disordered" evidence="1">
    <location>
        <begin position="144"/>
        <end position="312"/>
    </location>
</feature>
<reference evidence="2 3" key="1">
    <citation type="journal article" date="2019" name="Nat. Ecol. Evol.">
        <title>Megaphylogeny resolves global patterns of mushroom evolution.</title>
        <authorList>
            <person name="Varga T."/>
            <person name="Krizsan K."/>
            <person name="Foldi C."/>
            <person name="Dima B."/>
            <person name="Sanchez-Garcia M."/>
            <person name="Sanchez-Ramirez S."/>
            <person name="Szollosi G.J."/>
            <person name="Szarkandi J.G."/>
            <person name="Papp V."/>
            <person name="Albert L."/>
            <person name="Andreopoulos W."/>
            <person name="Angelini C."/>
            <person name="Antonin V."/>
            <person name="Barry K.W."/>
            <person name="Bougher N.L."/>
            <person name="Buchanan P."/>
            <person name="Buyck B."/>
            <person name="Bense V."/>
            <person name="Catcheside P."/>
            <person name="Chovatia M."/>
            <person name="Cooper J."/>
            <person name="Damon W."/>
            <person name="Desjardin D."/>
            <person name="Finy P."/>
            <person name="Geml J."/>
            <person name="Haridas S."/>
            <person name="Hughes K."/>
            <person name="Justo A."/>
            <person name="Karasinski D."/>
            <person name="Kautmanova I."/>
            <person name="Kiss B."/>
            <person name="Kocsube S."/>
            <person name="Kotiranta H."/>
            <person name="LaButti K.M."/>
            <person name="Lechner B.E."/>
            <person name="Liimatainen K."/>
            <person name="Lipzen A."/>
            <person name="Lukacs Z."/>
            <person name="Mihaltcheva S."/>
            <person name="Morgado L.N."/>
            <person name="Niskanen T."/>
            <person name="Noordeloos M.E."/>
            <person name="Ohm R.A."/>
            <person name="Ortiz-Santana B."/>
            <person name="Ovrebo C."/>
            <person name="Racz N."/>
            <person name="Riley R."/>
            <person name="Savchenko A."/>
            <person name="Shiryaev A."/>
            <person name="Soop K."/>
            <person name="Spirin V."/>
            <person name="Szebenyi C."/>
            <person name="Tomsovsky M."/>
            <person name="Tulloss R.E."/>
            <person name="Uehling J."/>
            <person name="Grigoriev I.V."/>
            <person name="Vagvolgyi C."/>
            <person name="Papp T."/>
            <person name="Martin F.M."/>
            <person name="Miettinen O."/>
            <person name="Hibbett D.S."/>
            <person name="Nagy L.G."/>
        </authorList>
    </citation>
    <scope>NUCLEOTIDE SEQUENCE [LARGE SCALE GENOMIC DNA]</scope>
    <source>
        <strain evidence="2 3">HHB13444</strain>
    </source>
</reference>
<feature type="compositionally biased region" description="Basic and acidic residues" evidence="1">
    <location>
        <begin position="302"/>
        <end position="312"/>
    </location>
</feature>
<evidence type="ECO:0000256" key="1">
    <source>
        <dbReference type="SAM" id="MobiDB-lite"/>
    </source>
</evidence>
<feature type="compositionally biased region" description="Polar residues" evidence="1">
    <location>
        <begin position="188"/>
        <end position="209"/>
    </location>
</feature>
<dbReference type="Proteomes" id="UP000308197">
    <property type="component" value="Unassembled WGS sequence"/>
</dbReference>
<proteinExistence type="predicted"/>
<organism evidence="2 3">
    <name type="scientific">Polyporus arcularius HHB13444</name>
    <dbReference type="NCBI Taxonomy" id="1314778"/>
    <lineage>
        <taxon>Eukaryota</taxon>
        <taxon>Fungi</taxon>
        <taxon>Dikarya</taxon>
        <taxon>Basidiomycota</taxon>
        <taxon>Agaricomycotina</taxon>
        <taxon>Agaricomycetes</taxon>
        <taxon>Polyporales</taxon>
        <taxon>Polyporaceae</taxon>
        <taxon>Polyporus</taxon>
    </lineage>
</organism>
<feature type="compositionally biased region" description="Low complexity" evidence="1">
    <location>
        <begin position="149"/>
        <end position="164"/>
    </location>
</feature>
<dbReference type="InParanoid" id="A0A5C3PGL6"/>
<feature type="compositionally biased region" description="Low complexity" evidence="1">
    <location>
        <begin position="213"/>
        <end position="227"/>
    </location>
</feature>
<dbReference type="EMBL" id="ML211112">
    <property type="protein sequence ID" value="TFK88451.1"/>
    <property type="molecule type" value="Genomic_DNA"/>
</dbReference>
<evidence type="ECO:0000313" key="3">
    <source>
        <dbReference type="Proteomes" id="UP000308197"/>
    </source>
</evidence>
<feature type="region of interest" description="Disordered" evidence="1">
    <location>
        <begin position="42"/>
        <end position="128"/>
    </location>
</feature>
<dbReference type="AlphaFoldDB" id="A0A5C3PGL6"/>
<name>A0A5C3PGL6_9APHY</name>
<evidence type="ECO:0008006" key="4">
    <source>
        <dbReference type="Google" id="ProtNLM"/>
    </source>
</evidence>
<gene>
    <name evidence="2" type="ORF">K466DRAFT_72931</name>
</gene>
<feature type="compositionally biased region" description="Polar residues" evidence="1">
    <location>
        <begin position="230"/>
        <end position="241"/>
    </location>
</feature>
<sequence length="312" mass="33136">MNEGELKALPRVQLQKLAKSNGVRANGKSVDIIKQLLEYYNAKPADRNDDGLNDAAITRPNVSPSKLALRSKESTAQNTGNAASDMALEPVVPDEDGAPQAGPSGRSDRRVTGATNSEEIAGKGNESVIPRLSQRMHDGEHLSPVQQTAGNSARSSALGRRASGVSPFAQDVEAGSSARTSVLVPRASTVSHSVQGTGESKRGSASTSDMIRRGTSPSRRTGTSGPSAIPLQTDSSCTQDQQEGKHLWILTTNHPDSFRRYGPLAHSNSKSPRNRPSSSRSSSVSVKGNQDIVRPSPRAPQRRTERHSYGTG</sequence>
<keyword evidence="3" id="KW-1185">Reference proteome</keyword>